<dbReference type="PANTHER" id="PTHR22870:SF408">
    <property type="entry name" value="OS09G0560450 PROTEIN"/>
    <property type="match status" value="1"/>
</dbReference>
<dbReference type="PROSITE" id="PS00626">
    <property type="entry name" value="RCC1_2"/>
    <property type="match status" value="1"/>
</dbReference>
<dbReference type="SUPFAM" id="SSF50985">
    <property type="entry name" value="RCC1/BLIP-II"/>
    <property type="match status" value="1"/>
</dbReference>
<dbReference type="PRINTS" id="PR00633">
    <property type="entry name" value="RCCNDNSATION"/>
</dbReference>
<gene>
    <name evidence="3" type="ORF">Ami103574_12220</name>
</gene>
<dbReference type="InterPro" id="IPR051210">
    <property type="entry name" value="Ub_ligase/GEF_domain"/>
</dbReference>
<dbReference type="InterPro" id="IPR000408">
    <property type="entry name" value="Reg_chr_condens"/>
</dbReference>
<dbReference type="EMBL" id="CP048649">
    <property type="protein sequence ID" value="QIB70015.1"/>
    <property type="molecule type" value="Genomic_DNA"/>
</dbReference>
<dbReference type="InterPro" id="IPR009091">
    <property type="entry name" value="RCC1/BLIP-II"/>
</dbReference>
<feature type="domain" description="RCC1-like" evidence="2">
    <location>
        <begin position="39"/>
        <end position="317"/>
    </location>
</feature>
<evidence type="ECO:0000259" key="2">
    <source>
        <dbReference type="Pfam" id="PF25390"/>
    </source>
</evidence>
<keyword evidence="1" id="KW-0677">Repeat</keyword>
<dbReference type="PANTHER" id="PTHR22870">
    <property type="entry name" value="REGULATOR OF CHROMOSOME CONDENSATION"/>
    <property type="match status" value="1"/>
</dbReference>
<keyword evidence="4" id="KW-1185">Reference proteome</keyword>
<dbReference type="InterPro" id="IPR058923">
    <property type="entry name" value="RCC1-like_dom"/>
</dbReference>
<evidence type="ECO:0000313" key="3">
    <source>
        <dbReference type="EMBL" id="QIB70015.1"/>
    </source>
</evidence>
<dbReference type="Proteomes" id="UP000466848">
    <property type="component" value="Chromosome"/>
</dbReference>
<proteinExistence type="predicted"/>
<dbReference type="RefSeq" id="WP_163067255.1">
    <property type="nucleotide sequence ID" value="NZ_CP048649.1"/>
</dbReference>
<organism evidence="3 4">
    <name type="scientific">Aminipila butyrica</name>
    <dbReference type="NCBI Taxonomy" id="433296"/>
    <lineage>
        <taxon>Bacteria</taxon>
        <taxon>Bacillati</taxon>
        <taxon>Bacillota</taxon>
        <taxon>Clostridia</taxon>
        <taxon>Peptostreptococcales</taxon>
        <taxon>Anaerovoracaceae</taxon>
        <taxon>Aminipila</taxon>
    </lineage>
</organism>
<reference evidence="3 4" key="1">
    <citation type="submission" date="2020-02" db="EMBL/GenBank/DDBJ databases">
        <authorList>
            <person name="Kim Y.B."/>
            <person name="Roh S.W."/>
        </authorList>
    </citation>
    <scope>NUCLEOTIDE SEQUENCE [LARGE SCALE GENOMIC DNA]</scope>
    <source>
        <strain evidence="3 4">DSM 103574</strain>
    </source>
</reference>
<dbReference type="PROSITE" id="PS50012">
    <property type="entry name" value="RCC1_3"/>
    <property type="match status" value="4"/>
</dbReference>
<dbReference type="Pfam" id="PF13540">
    <property type="entry name" value="RCC1_2"/>
    <property type="match status" value="1"/>
</dbReference>
<sequence>MKKRILSIFLSLMIFICCFSVGGVLTPAYGLEKSSENFISCGLGMTTVLKSDGTVWIWGINDFSDFGLKPNGKPTQIQGLTDVTAVSVGWYHAIALKRDGTVWMWGRDIDDARGSVNPVKVEGLSDIISISTNLAGSLAIKKDGTVWSWDTWISGDGTKEEHVTPMKIPNLIDAVSISMGALNAFVVKKDGTVWGWGENYFGKLGDGTTMNQYMPVQVKGLSDIQCISAGDTHTLALKKDGTVWGWGYNTMGELAIDTFEYRNKPAQINGLKDIIAVSAGDSYSMALCKDGTIWSWGDNLYGKLGRGSSDEELQDSPRPACIDSLHDVIAISAGSDHAIALKKDGSLWNWGNLDGSEEGVATPTAVSISLGLQEVNTSFDTNSSFQAVPIKSKVLVNGKEVGFEAYNIGGYNYFKLRDIAMSINGTASQFDVAWDKEKNAISLLNRKVYTPVGSELSKSRGTTAKNAILSSSKLYVDSKEINLVAYNIAGNNYFKLREIGEKLGFSVNWDSTQNVIKIESESN</sequence>
<protein>
    <recommendedName>
        <fullName evidence="2">RCC1-like domain-containing protein</fullName>
    </recommendedName>
</protein>
<dbReference type="Gene3D" id="2.130.10.30">
    <property type="entry name" value="Regulator of chromosome condensation 1/beta-lactamase-inhibitor protein II"/>
    <property type="match status" value="2"/>
</dbReference>
<name>A0A858BY25_9FIRM</name>
<accession>A0A858BY25</accession>
<dbReference type="KEGG" id="abut:Ami103574_12220"/>
<evidence type="ECO:0000313" key="4">
    <source>
        <dbReference type="Proteomes" id="UP000466848"/>
    </source>
</evidence>
<evidence type="ECO:0000256" key="1">
    <source>
        <dbReference type="ARBA" id="ARBA00022737"/>
    </source>
</evidence>
<dbReference type="Pfam" id="PF25390">
    <property type="entry name" value="WD40_RLD"/>
    <property type="match status" value="1"/>
</dbReference>
<dbReference type="AlphaFoldDB" id="A0A858BY25"/>